<dbReference type="AlphaFoldDB" id="A0A3A5K8K3"/>
<proteinExistence type="predicted"/>
<protein>
    <submittedName>
        <fullName evidence="1">DUF892 family protein</fullName>
    </submittedName>
</protein>
<evidence type="ECO:0000313" key="2">
    <source>
        <dbReference type="Proteomes" id="UP000272706"/>
    </source>
</evidence>
<dbReference type="Pfam" id="PF05974">
    <property type="entry name" value="DUF892"/>
    <property type="match status" value="1"/>
</dbReference>
<organism evidence="1 2">
    <name type="scientific">Mesorhizobium waimense</name>
    <dbReference type="NCBI Taxonomy" id="1300307"/>
    <lineage>
        <taxon>Bacteria</taxon>
        <taxon>Pseudomonadati</taxon>
        <taxon>Pseudomonadota</taxon>
        <taxon>Alphaproteobacteria</taxon>
        <taxon>Hyphomicrobiales</taxon>
        <taxon>Phyllobacteriaceae</taxon>
        <taxon>Mesorhizobium</taxon>
    </lineage>
</organism>
<reference evidence="1 2" key="1">
    <citation type="submission" date="2018-09" db="EMBL/GenBank/DDBJ databases">
        <title>Mesorhizobium carmichaelinearum sp. nov. isolated from Carmichaelinea spp. root nodules in New Zealand.</title>
        <authorList>
            <person name="De Meyer S.E."/>
        </authorList>
    </citation>
    <scope>NUCLEOTIDE SEQUENCE [LARGE SCALE GENOMIC DNA]</scope>
    <source>
        <strain evidence="1 2">ICMP19557</strain>
    </source>
</reference>
<dbReference type="InterPro" id="IPR012347">
    <property type="entry name" value="Ferritin-like"/>
</dbReference>
<keyword evidence="2" id="KW-1185">Reference proteome</keyword>
<dbReference type="PANTHER" id="PTHR30565:SF9">
    <property type="entry name" value="PROTEIN YCIF"/>
    <property type="match status" value="1"/>
</dbReference>
<gene>
    <name evidence="1" type="ORF">D3227_33850</name>
</gene>
<dbReference type="Pfam" id="PF06169">
    <property type="entry name" value="DUF982"/>
    <property type="match status" value="1"/>
</dbReference>
<dbReference type="CDD" id="cd07909">
    <property type="entry name" value="YciF"/>
    <property type="match status" value="1"/>
</dbReference>
<accession>A0A3A5K8K3</accession>
<evidence type="ECO:0000313" key="1">
    <source>
        <dbReference type="EMBL" id="RJT28628.1"/>
    </source>
</evidence>
<dbReference type="SUPFAM" id="SSF47240">
    <property type="entry name" value="Ferritin-like"/>
    <property type="match status" value="1"/>
</dbReference>
<dbReference type="InterPro" id="IPR009078">
    <property type="entry name" value="Ferritin-like_SF"/>
</dbReference>
<dbReference type="Proteomes" id="UP000272706">
    <property type="component" value="Unassembled WGS sequence"/>
</dbReference>
<dbReference type="InterPro" id="IPR047114">
    <property type="entry name" value="YciF"/>
</dbReference>
<dbReference type="Gene3D" id="6.10.250.730">
    <property type="match status" value="1"/>
</dbReference>
<sequence length="336" mass="36379">MGKFLPVEVVFLRGRSMIVSSIIEAEEALQGCWPDKRSASYRHAARLVAAAKDGMCRPTVAFEAFRIAALKQGLVKNGKPSDALITLDHLAGYESPPSFEQPQRAMTDPLNSNRNLSSALTRARPFDLVGIVSSRRRAKAGFSFAGHRNLSSIRELSRTSANQGKKIMATTKASTKGLNDLFHGTLKDIYFAEKKILATLPKMAKAAQNPNLKAAFEKHHGQTKEHVTRLEEVFEVIGKKPAGKTCAAIMGITKEGNEIIEEYKGAAALDAGLLAAAQAVEHYEISRYGTLRTWACELGLTEAVNLLDLTLAEEKETDAALTELAESAVNVAAEAA</sequence>
<dbReference type="OrthoDB" id="9795056at2"/>
<dbReference type="InterPro" id="IPR010287">
    <property type="entry name" value="DUF892_YciF-like"/>
</dbReference>
<comment type="caution">
    <text evidence="1">The sequence shown here is derived from an EMBL/GenBank/DDBJ whole genome shotgun (WGS) entry which is preliminary data.</text>
</comment>
<name>A0A3A5K8K3_9HYPH</name>
<dbReference type="EMBL" id="QZWZ01000050">
    <property type="protein sequence ID" value="RJT28628.1"/>
    <property type="molecule type" value="Genomic_DNA"/>
</dbReference>
<dbReference type="PANTHER" id="PTHR30565">
    <property type="entry name" value="PROTEIN YCIF"/>
    <property type="match status" value="1"/>
</dbReference>
<dbReference type="Gene3D" id="1.20.1260.10">
    <property type="match status" value="1"/>
</dbReference>
<dbReference type="InterPro" id="IPR010385">
    <property type="entry name" value="DUF982"/>
</dbReference>